<evidence type="ECO:0000256" key="6">
    <source>
        <dbReference type="NCBIfam" id="TIGR00838"/>
    </source>
</evidence>
<keyword evidence="5" id="KW-0028">Amino-acid biosynthesis</keyword>
<proteinExistence type="inferred from homology"/>
<dbReference type="SUPFAM" id="SSF48557">
    <property type="entry name" value="L-aspartase-like"/>
    <property type="match status" value="1"/>
</dbReference>
<keyword evidence="9" id="KW-1185">Reference proteome</keyword>
<reference evidence="8 9" key="1">
    <citation type="submission" date="2020-08" db="EMBL/GenBank/DDBJ databases">
        <title>Genomic Encyclopedia of Type Strains, Phase IV (KMG-IV): sequencing the most valuable type-strain genomes for metagenomic binning, comparative biology and taxonomic classification.</title>
        <authorList>
            <person name="Goeker M."/>
        </authorList>
    </citation>
    <scope>NUCLEOTIDE SEQUENCE [LARGE SCALE GENOMIC DNA]</scope>
    <source>
        <strain evidence="8 9">DSM 26723</strain>
    </source>
</reference>
<sequence>MTRLWDKGAPLDERVLRYTAGDDHALDNRLVAYDVRASIAHAEMLNARGLLSADDLVAIRDGLNAIAAEHAQGQWQVLLEHEDGQTALESLLTARIGEAGKRVHLGRSRNDQVLTALRLYLRDAIDELEARTTAAAEALDDLAKREGDLALPGYTHMQQAMPSSVALWAGGFATELRDDAAGLAQVKRRVQKSPLGSAAGYGSPNLPIDREETRKRLEFAVIHEPVTAVQLSRGKAEAQLLFEIALVMQDVGRLASDLMLFYTQEFSFVELPDAFTTGSSIMPQKRNPDVFELIRGRTATAQACLLEVMGIVAKLPSGYQRDLQLIKVPLFRGIDVCLDTLAILPAALAGVRFRRDRIHLDPSIHAAAEANELVVKEGIPFREAYRRVGEKLKKK</sequence>
<dbReference type="InterPro" id="IPR024083">
    <property type="entry name" value="Fumarase/histidase_N"/>
</dbReference>
<evidence type="ECO:0000259" key="7">
    <source>
        <dbReference type="Pfam" id="PF00206"/>
    </source>
</evidence>
<dbReference type="PRINTS" id="PR00149">
    <property type="entry name" value="FUMRATELYASE"/>
</dbReference>
<keyword evidence="5" id="KW-0055">Arginine biosynthesis</keyword>
<evidence type="ECO:0000256" key="5">
    <source>
        <dbReference type="ARBA" id="ARBA00022571"/>
    </source>
</evidence>
<dbReference type="InterPro" id="IPR000362">
    <property type="entry name" value="Fumarate_lyase_fam"/>
</dbReference>
<evidence type="ECO:0000256" key="3">
    <source>
        <dbReference type="ARBA" id="ARBA00005552"/>
    </source>
</evidence>
<evidence type="ECO:0000313" key="9">
    <source>
        <dbReference type="Proteomes" id="UP000588068"/>
    </source>
</evidence>
<protein>
    <recommendedName>
        <fullName evidence="4 6">Argininosuccinate lyase</fullName>
        <ecNumber evidence="4 6">4.3.2.1</ecNumber>
    </recommendedName>
</protein>
<comment type="catalytic activity">
    <reaction evidence="1">
        <text>2-(N(omega)-L-arginino)succinate = fumarate + L-arginine</text>
        <dbReference type="Rhea" id="RHEA:24020"/>
        <dbReference type="ChEBI" id="CHEBI:29806"/>
        <dbReference type="ChEBI" id="CHEBI:32682"/>
        <dbReference type="ChEBI" id="CHEBI:57472"/>
        <dbReference type="EC" id="4.3.2.1"/>
    </reaction>
</comment>
<comment type="caution">
    <text evidence="8">The sequence shown here is derived from an EMBL/GenBank/DDBJ whole genome shotgun (WGS) entry which is preliminary data.</text>
</comment>
<dbReference type="GO" id="GO:0042450">
    <property type="term" value="P:L-arginine biosynthetic process via ornithine"/>
    <property type="evidence" value="ECO:0007669"/>
    <property type="project" value="UniProtKB-UniRule"/>
</dbReference>
<comment type="similarity">
    <text evidence="3">In the N-terminal section; belongs to the lyase 1 family. Argininosuccinate lyase subfamily.</text>
</comment>
<dbReference type="Gene3D" id="1.10.40.30">
    <property type="entry name" value="Fumarase/aspartase (C-terminal domain)"/>
    <property type="match status" value="1"/>
</dbReference>
<evidence type="ECO:0000313" key="8">
    <source>
        <dbReference type="EMBL" id="MBB6092710.1"/>
    </source>
</evidence>
<evidence type="ECO:0000256" key="1">
    <source>
        <dbReference type="ARBA" id="ARBA00000985"/>
    </source>
</evidence>
<dbReference type="EMBL" id="JACHHZ010000002">
    <property type="protein sequence ID" value="MBB6092710.1"/>
    <property type="molecule type" value="Genomic_DNA"/>
</dbReference>
<dbReference type="EC" id="4.3.2.1" evidence="4 6"/>
<evidence type="ECO:0000256" key="2">
    <source>
        <dbReference type="ARBA" id="ARBA00004941"/>
    </source>
</evidence>
<keyword evidence="8" id="KW-0456">Lyase</keyword>
<dbReference type="Gene3D" id="1.10.275.10">
    <property type="entry name" value="Fumarase/aspartase (N-terminal domain)"/>
    <property type="match status" value="1"/>
</dbReference>
<dbReference type="InterPro" id="IPR022761">
    <property type="entry name" value="Fumarate_lyase_N"/>
</dbReference>
<dbReference type="Gene3D" id="1.20.200.10">
    <property type="entry name" value="Fumarase/aspartase (Central domain)"/>
    <property type="match status" value="1"/>
</dbReference>
<dbReference type="NCBIfam" id="TIGR00838">
    <property type="entry name" value="argH"/>
    <property type="match status" value="1"/>
</dbReference>
<dbReference type="AlphaFoldDB" id="A0A841HK83"/>
<dbReference type="UniPathway" id="UPA00068">
    <property type="reaction ID" value="UER00114"/>
</dbReference>
<dbReference type="InterPro" id="IPR009049">
    <property type="entry name" value="Argininosuccinate_lyase"/>
</dbReference>
<name>A0A841HK83_9GAMM</name>
<dbReference type="PRINTS" id="PR00145">
    <property type="entry name" value="ARGSUCLYASE"/>
</dbReference>
<dbReference type="PANTHER" id="PTHR43814">
    <property type="entry name" value="ARGININOSUCCINATE LYASE"/>
    <property type="match status" value="1"/>
</dbReference>
<gene>
    <name evidence="8" type="ORF">HNQ60_001588</name>
</gene>
<accession>A0A841HK83</accession>
<dbReference type="PANTHER" id="PTHR43814:SF1">
    <property type="entry name" value="ARGININOSUCCINATE LYASE"/>
    <property type="match status" value="1"/>
</dbReference>
<dbReference type="InterPro" id="IPR020557">
    <property type="entry name" value="Fumarate_lyase_CS"/>
</dbReference>
<dbReference type="PROSITE" id="PS00163">
    <property type="entry name" value="FUMARATE_LYASES"/>
    <property type="match status" value="1"/>
</dbReference>
<evidence type="ECO:0000256" key="4">
    <source>
        <dbReference type="ARBA" id="ARBA00012338"/>
    </source>
</evidence>
<feature type="domain" description="Fumarate lyase N-terminal" evidence="7">
    <location>
        <begin position="23"/>
        <end position="298"/>
    </location>
</feature>
<comment type="pathway">
    <text evidence="2">Amino-acid biosynthesis; L-arginine biosynthesis; L-arginine from L-ornithine and carbamoyl phosphate: step 3/3.</text>
</comment>
<dbReference type="GO" id="GO:0004056">
    <property type="term" value="F:argininosuccinate lyase activity"/>
    <property type="evidence" value="ECO:0007669"/>
    <property type="project" value="UniProtKB-UniRule"/>
</dbReference>
<dbReference type="GO" id="GO:0005829">
    <property type="term" value="C:cytosol"/>
    <property type="evidence" value="ECO:0007669"/>
    <property type="project" value="TreeGrafter"/>
</dbReference>
<dbReference type="Proteomes" id="UP000588068">
    <property type="component" value="Unassembled WGS sequence"/>
</dbReference>
<dbReference type="RefSeq" id="WP_184330495.1">
    <property type="nucleotide sequence ID" value="NZ_JACHHZ010000002.1"/>
</dbReference>
<dbReference type="CDD" id="cd01359">
    <property type="entry name" value="Argininosuccinate_lyase"/>
    <property type="match status" value="1"/>
</dbReference>
<dbReference type="InterPro" id="IPR008948">
    <property type="entry name" value="L-Aspartase-like"/>
</dbReference>
<dbReference type="Pfam" id="PF00206">
    <property type="entry name" value="Lyase_1"/>
    <property type="match status" value="1"/>
</dbReference>
<organism evidence="8 9">
    <name type="scientific">Povalibacter uvarum</name>
    <dbReference type="NCBI Taxonomy" id="732238"/>
    <lineage>
        <taxon>Bacteria</taxon>
        <taxon>Pseudomonadati</taxon>
        <taxon>Pseudomonadota</taxon>
        <taxon>Gammaproteobacteria</taxon>
        <taxon>Steroidobacterales</taxon>
        <taxon>Steroidobacteraceae</taxon>
        <taxon>Povalibacter</taxon>
    </lineage>
</organism>